<protein>
    <submittedName>
        <fullName evidence="10">TonB-dependent Receptor Plug Domain protein</fullName>
    </submittedName>
</protein>
<organism evidence="10 11">
    <name type="scientific">Bacteroides cellulosilyticus</name>
    <dbReference type="NCBI Taxonomy" id="246787"/>
    <lineage>
        <taxon>Bacteria</taxon>
        <taxon>Pseudomonadati</taxon>
        <taxon>Bacteroidota</taxon>
        <taxon>Bacteroidia</taxon>
        <taxon>Bacteroidales</taxon>
        <taxon>Bacteroidaceae</taxon>
        <taxon>Bacteroides</taxon>
    </lineage>
</organism>
<keyword evidence="5 8" id="KW-0732">Signal</keyword>
<evidence type="ECO:0000256" key="3">
    <source>
        <dbReference type="ARBA" id="ARBA00022452"/>
    </source>
</evidence>
<evidence type="ECO:0000256" key="5">
    <source>
        <dbReference type="ARBA" id="ARBA00022729"/>
    </source>
</evidence>
<evidence type="ECO:0000256" key="1">
    <source>
        <dbReference type="ARBA" id="ARBA00004571"/>
    </source>
</evidence>
<feature type="signal peptide" evidence="8">
    <location>
        <begin position="1"/>
        <end position="21"/>
    </location>
</feature>
<accession>A0A0P0GU28</accession>
<evidence type="ECO:0000256" key="6">
    <source>
        <dbReference type="ARBA" id="ARBA00023136"/>
    </source>
</evidence>
<dbReference type="GO" id="GO:0009279">
    <property type="term" value="C:cell outer membrane"/>
    <property type="evidence" value="ECO:0007669"/>
    <property type="project" value="UniProtKB-SubCell"/>
</dbReference>
<dbReference type="SUPFAM" id="SSF56935">
    <property type="entry name" value="Porins"/>
    <property type="match status" value="1"/>
</dbReference>
<dbReference type="InterPro" id="IPR039426">
    <property type="entry name" value="TonB-dep_rcpt-like"/>
</dbReference>
<reference evidence="10 11" key="1">
    <citation type="journal article" date="2015" name="Science">
        <title>Genetic determinants of in vivo fitness and diet responsiveness in multiple human gut Bacteroides.</title>
        <authorList>
            <person name="Wu M."/>
            <person name="McNulty N.P."/>
            <person name="Rodionov D.A."/>
            <person name="Khoroshkin M.S."/>
            <person name="Griffin N.W."/>
            <person name="Cheng J."/>
            <person name="Latreille P."/>
            <person name="Kerstetter R.A."/>
            <person name="Terrapon N."/>
            <person name="Henrissat B."/>
            <person name="Osterman A.L."/>
            <person name="Gordon J.I."/>
        </authorList>
    </citation>
    <scope>NUCLEOTIDE SEQUENCE [LARGE SCALE GENOMIC DNA]</scope>
    <source>
        <strain evidence="10 11">WH2</strain>
    </source>
</reference>
<keyword evidence="7" id="KW-0998">Cell outer membrane</keyword>
<proteinExistence type="predicted"/>
<keyword evidence="2" id="KW-0813">Transport</keyword>
<keyword evidence="3" id="KW-1134">Transmembrane beta strand</keyword>
<evidence type="ECO:0000256" key="7">
    <source>
        <dbReference type="ARBA" id="ARBA00023237"/>
    </source>
</evidence>
<dbReference type="PANTHER" id="PTHR30069">
    <property type="entry name" value="TONB-DEPENDENT OUTER MEMBRANE RECEPTOR"/>
    <property type="match status" value="1"/>
</dbReference>
<keyword evidence="10" id="KW-0675">Receptor</keyword>
<dbReference type="Proteomes" id="UP000061809">
    <property type="component" value="Chromosome"/>
</dbReference>
<dbReference type="EMBL" id="CP012801">
    <property type="protein sequence ID" value="ALJ61732.1"/>
    <property type="molecule type" value="Genomic_DNA"/>
</dbReference>
<keyword evidence="4" id="KW-0812">Transmembrane</keyword>
<dbReference type="InterPro" id="IPR037066">
    <property type="entry name" value="Plug_dom_sf"/>
</dbReference>
<dbReference type="AlphaFoldDB" id="A0A0P0GU28"/>
<dbReference type="InterPro" id="IPR036942">
    <property type="entry name" value="Beta-barrel_TonB_sf"/>
</dbReference>
<keyword evidence="6" id="KW-0472">Membrane</keyword>
<dbReference type="Gene3D" id="2.170.130.10">
    <property type="entry name" value="TonB-dependent receptor, plug domain"/>
    <property type="match status" value="1"/>
</dbReference>
<dbReference type="Gene3D" id="2.40.170.20">
    <property type="entry name" value="TonB-dependent receptor, beta-barrel domain"/>
    <property type="match status" value="1"/>
</dbReference>
<dbReference type="GO" id="GO:0044718">
    <property type="term" value="P:siderophore transmembrane transport"/>
    <property type="evidence" value="ECO:0007669"/>
    <property type="project" value="TreeGrafter"/>
</dbReference>
<dbReference type="GO" id="GO:0015344">
    <property type="term" value="F:siderophore uptake transmembrane transporter activity"/>
    <property type="evidence" value="ECO:0007669"/>
    <property type="project" value="TreeGrafter"/>
</dbReference>
<sequence length="646" mass="72652">MKRLILLFSVSVLLTVQHLEAQTAVTDTVFLQLYNDSVDLNEVVVKGKRTPVANSRWSDMSPVELVTVGGANGDLYQALQTLPGTQVQGESGRLLVRGGSSDETQTYIDGMHVLNPYTATGINSPARGRYSTFMFSGVNLESGGAPLEYGDALSAVLPLETKDKSPINKLGINASTVGFGGGGTRAFDKGSLSVNLDYQDLCVYDHIYSGRTDFEDPYRMMTGSAQFRYHPDDATLFKIYGGYDHTDFSNYEGAERRLFDLNENNFYLNTTFRKRTSGGWNWFTGAAFSFFEQKIGNVSLSADHWMEQQQELHAKAKVFKRISPAFRLDMGVESFIRRYENRYQYQMKEAEGIDSHYEMNPTISAGFLSATYYPVEQLKAELSVRTEYTSLNEKVNFSPRLAVNYYLGDVVLSATAGRYTQLPVSRLLAQENKLKSESCIQYNVGAQYEADGRFYKAELYYKKYDRLALVEKGTVDAAEVLTSGGYGYSKGFDLFFNDRVLLKNLEYQLSYTYNIAKRKFQEYTELTTPQYATRHNASVVLKYSIPRIGTIVGLTNRFSSGRPYHNPDLPGLMNDHVKPYNSLDLGLTFLPSKKVIIHASATNILCRKNEFGRVNNKAILASNDHFFYIGVFITLGKKAAYDVSNF</sequence>
<name>A0A0P0GU28_9BACE</name>
<evidence type="ECO:0000313" key="10">
    <source>
        <dbReference type="EMBL" id="ALJ61732.1"/>
    </source>
</evidence>
<dbReference type="Pfam" id="PF07715">
    <property type="entry name" value="Plug"/>
    <property type="match status" value="1"/>
</dbReference>
<evidence type="ECO:0000256" key="4">
    <source>
        <dbReference type="ARBA" id="ARBA00022692"/>
    </source>
</evidence>
<dbReference type="KEGG" id="bcel:BcellWH2_04516"/>
<evidence type="ECO:0000313" key="11">
    <source>
        <dbReference type="Proteomes" id="UP000061809"/>
    </source>
</evidence>
<gene>
    <name evidence="10" type="ORF">BcellWH2_04516</name>
</gene>
<dbReference type="InterPro" id="IPR012910">
    <property type="entry name" value="Plug_dom"/>
</dbReference>
<comment type="subcellular location">
    <subcellularLocation>
        <location evidence="1">Cell outer membrane</location>
        <topology evidence="1">Multi-pass membrane protein</topology>
    </subcellularLocation>
</comment>
<dbReference type="RefSeq" id="WP_029428606.1">
    <property type="nucleotide sequence ID" value="NZ_CP012801.1"/>
</dbReference>
<evidence type="ECO:0000256" key="8">
    <source>
        <dbReference type="SAM" id="SignalP"/>
    </source>
</evidence>
<feature type="domain" description="TonB-dependent receptor plug" evidence="9">
    <location>
        <begin position="72"/>
        <end position="153"/>
    </location>
</feature>
<dbReference type="PANTHER" id="PTHR30069:SF29">
    <property type="entry name" value="HEMOGLOBIN AND HEMOGLOBIN-HAPTOGLOBIN-BINDING PROTEIN 1-RELATED"/>
    <property type="match status" value="1"/>
</dbReference>
<evidence type="ECO:0000259" key="9">
    <source>
        <dbReference type="Pfam" id="PF07715"/>
    </source>
</evidence>
<feature type="chain" id="PRO_5006048060" evidence="8">
    <location>
        <begin position="22"/>
        <end position="646"/>
    </location>
</feature>
<dbReference type="PATRIC" id="fig|246787.4.peg.4669"/>
<evidence type="ECO:0000256" key="2">
    <source>
        <dbReference type="ARBA" id="ARBA00022448"/>
    </source>
</evidence>